<comment type="caution">
    <text evidence="2">The sequence shown here is derived from an EMBL/GenBank/DDBJ whole genome shotgun (WGS) entry which is preliminary data.</text>
</comment>
<feature type="domain" description="PurM-like C-terminal" evidence="1">
    <location>
        <begin position="13"/>
        <end position="164"/>
    </location>
</feature>
<proteinExistence type="predicted"/>
<reference evidence="2" key="1">
    <citation type="journal article" date="2012" name="PLoS ONE">
        <title>Gene sets for utilization of primary and secondary nutrition supplies in the distal gut of endangered iberian lynx.</title>
        <authorList>
            <person name="Alcaide M."/>
            <person name="Messina E."/>
            <person name="Richter M."/>
            <person name="Bargiela R."/>
            <person name="Peplies J."/>
            <person name="Huws S.A."/>
            <person name="Newbold C.J."/>
            <person name="Golyshin P.N."/>
            <person name="Simon M.A."/>
            <person name="Lopez G."/>
            <person name="Yakimov M.M."/>
            <person name="Ferrer M."/>
        </authorList>
    </citation>
    <scope>NUCLEOTIDE SEQUENCE</scope>
</reference>
<evidence type="ECO:0000313" key="2">
    <source>
        <dbReference type="EMBL" id="EJW93664.1"/>
    </source>
</evidence>
<dbReference type="EMBL" id="AMCI01006839">
    <property type="protein sequence ID" value="EJW93664.1"/>
    <property type="molecule type" value="Genomic_DNA"/>
</dbReference>
<feature type="non-terminal residue" evidence="2">
    <location>
        <position position="1"/>
    </location>
</feature>
<dbReference type="Pfam" id="PF02769">
    <property type="entry name" value="AIRS_C"/>
    <property type="match status" value="1"/>
</dbReference>
<name>J9G290_9ZZZZ</name>
<accession>J9G290</accession>
<dbReference type="InterPro" id="IPR036676">
    <property type="entry name" value="PurM-like_C_sf"/>
</dbReference>
<dbReference type="GO" id="GO:0004642">
    <property type="term" value="F:phosphoribosylformylglycinamidine synthase activity"/>
    <property type="evidence" value="ECO:0007669"/>
    <property type="project" value="TreeGrafter"/>
</dbReference>
<dbReference type="AlphaFoldDB" id="J9G290"/>
<dbReference type="InterPro" id="IPR010918">
    <property type="entry name" value="PurM-like_C_dom"/>
</dbReference>
<gene>
    <name evidence="2" type="ORF">EVA_18229</name>
</gene>
<organism evidence="2">
    <name type="scientific">gut metagenome</name>
    <dbReference type="NCBI Taxonomy" id="749906"/>
    <lineage>
        <taxon>unclassified sequences</taxon>
        <taxon>metagenomes</taxon>
        <taxon>organismal metagenomes</taxon>
    </lineage>
</organism>
<evidence type="ECO:0000259" key="1">
    <source>
        <dbReference type="Pfam" id="PF02769"/>
    </source>
</evidence>
<sequence>APAANVRREVPAPDDIVVLLGGRTGRDGCGGATGSSKAHNLDSLESCGAEVQKGNAPVERKLQRLFRNAEAARLIKRCNDFGAGGVSVAIGELADGLAINLDAVPKKYEGLDGTELAISESQERMAVVLAPEDVEHFIEIAHSENLEATVVARVTEAPRMTMTWNGDTIVDLSREFLNSNGAEKHISVQVEPGEIYHL</sequence>
<feature type="non-terminal residue" evidence="2">
    <location>
        <position position="198"/>
    </location>
</feature>
<dbReference type="PANTHER" id="PTHR10099:SF1">
    <property type="entry name" value="PHOSPHORIBOSYLFORMYLGLYCINAMIDINE SYNTHASE"/>
    <property type="match status" value="1"/>
</dbReference>
<protein>
    <submittedName>
        <fullName evidence="2">Protein containing AIR synthase related protein</fullName>
    </submittedName>
</protein>
<dbReference type="PANTHER" id="PTHR10099">
    <property type="entry name" value="PHOSPHORIBOSYLFORMYLGLYCINAMIDINE SYNTHASE"/>
    <property type="match status" value="1"/>
</dbReference>
<dbReference type="GO" id="GO:0005737">
    <property type="term" value="C:cytoplasm"/>
    <property type="evidence" value="ECO:0007669"/>
    <property type="project" value="TreeGrafter"/>
</dbReference>
<dbReference type="GO" id="GO:0006164">
    <property type="term" value="P:purine nucleotide biosynthetic process"/>
    <property type="evidence" value="ECO:0007669"/>
    <property type="project" value="TreeGrafter"/>
</dbReference>
<dbReference type="Gene3D" id="3.90.650.10">
    <property type="entry name" value="PurM-like C-terminal domain"/>
    <property type="match status" value="1"/>
</dbReference>
<dbReference type="SUPFAM" id="SSF56042">
    <property type="entry name" value="PurM C-terminal domain-like"/>
    <property type="match status" value="1"/>
</dbReference>